<evidence type="ECO:0000313" key="5">
    <source>
        <dbReference type="Proteomes" id="UP000037020"/>
    </source>
</evidence>
<evidence type="ECO:0000256" key="1">
    <source>
        <dbReference type="ARBA" id="ARBA00006252"/>
    </source>
</evidence>
<dbReference type="Pfam" id="PF02525">
    <property type="entry name" value="Flavodoxin_2"/>
    <property type="match status" value="1"/>
</dbReference>
<feature type="domain" description="Flavodoxin-like fold" evidence="3">
    <location>
        <begin position="1"/>
        <end position="207"/>
    </location>
</feature>
<feature type="non-terminal residue" evidence="4">
    <location>
        <position position="233"/>
    </location>
</feature>
<name>A0ABR5J858_9ACTN</name>
<evidence type="ECO:0000313" key="4">
    <source>
        <dbReference type="EMBL" id="KOG89594.1"/>
    </source>
</evidence>
<evidence type="ECO:0000259" key="3">
    <source>
        <dbReference type="Pfam" id="PF02525"/>
    </source>
</evidence>
<dbReference type="InterPro" id="IPR029039">
    <property type="entry name" value="Flavoprotein-like_sf"/>
</dbReference>
<proteinExistence type="inferred from homology"/>
<accession>A0ABR5J858</accession>
<reference evidence="4 5" key="1">
    <citation type="submission" date="2015-07" db="EMBL/GenBank/DDBJ databases">
        <authorList>
            <person name="Ju K.-S."/>
            <person name="Doroghazi J.R."/>
            <person name="Metcalf W.W."/>
        </authorList>
    </citation>
    <scope>NUCLEOTIDE SEQUENCE [LARGE SCALE GENOMIC DNA]</scope>
    <source>
        <strain evidence="4 5">NRRL B-3589</strain>
    </source>
</reference>
<gene>
    <name evidence="4" type="ORF">ADK38_13395</name>
</gene>
<dbReference type="InterPro" id="IPR051545">
    <property type="entry name" value="NAD(P)H_dehydrogenase_qn"/>
</dbReference>
<evidence type="ECO:0000256" key="2">
    <source>
        <dbReference type="ARBA" id="ARBA00023002"/>
    </source>
</evidence>
<protein>
    <submittedName>
        <fullName evidence="4">NADPH-quinone reductase</fullName>
    </submittedName>
</protein>
<dbReference type="Proteomes" id="UP000037020">
    <property type="component" value="Unassembled WGS sequence"/>
</dbReference>
<dbReference type="InterPro" id="IPR003680">
    <property type="entry name" value="Flavodoxin_fold"/>
</dbReference>
<comment type="similarity">
    <text evidence="1">Belongs to the NAD(P)H dehydrogenase (quinone) family.</text>
</comment>
<dbReference type="PANTHER" id="PTHR10204">
    <property type="entry name" value="NAD P H OXIDOREDUCTASE-RELATED"/>
    <property type="match status" value="1"/>
</dbReference>
<sequence length="233" mass="25925">MKVLWLFAHPEQRSLNASLRDDGIRALEELGHETRLSDLYAMGWNPVVDRSDYRRGSHTGAGADTDADERFLVARHSKRAYEAGELSDDIRAEQEKLLWADTVVLQFPLWWHGMPAILKGWFDRVLVKGFAYGIPDPQAPGRSLRYGDGGLAGRRAMVLVTAGATAAGFGPRGVNGDINELLFPVQHGAFWYMGMSVVPPFIVTSADRVSEVGYVEYRELAGRLRERLLAIPT</sequence>
<dbReference type="PANTHER" id="PTHR10204:SF34">
    <property type="entry name" value="NAD(P)H DEHYDROGENASE [QUINONE] 1 ISOFORM 1"/>
    <property type="match status" value="1"/>
</dbReference>
<dbReference type="Gene3D" id="3.40.50.360">
    <property type="match status" value="1"/>
</dbReference>
<comment type="caution">
    <text evidence="4">The sequence shown here is derived from an EMBL/GenBank/DDBJ whole genome shotgun (WGS) entry which is preliminary data.</text>
</comment>
<dbReference type="EMBL" id="LGUT01001126">
    <property type="protein sequence ID" value="KOG89594.1"/>
    <property type="molecule type" value="Genomic_DNA"/>
</dbReference>
<dbReference type="SUPFAM" id="SSF52218">
    <property type="entry name" value="Flavoproteins"/>
    <property type="match status" value="1"/>
</dbReference>
<keyword evidence="2" id="KW-0560">Oxidoreductase</keyword>
<keyword evidence="5" id="KW-1185">Reference proteome</keyword>
<organism evidence="4 5">
    <name type="scientific">Streptomyces varsoviensis</name>
    <dbReference type="NCBI Taxonomy" id="67373"/>
    <lineage>
        <taxon>Bacteria</taxon>
        <taxon>Bacillati</taxon>
        <taxon>Actinomycetota</taxon>
        <taxon>Actinomycetes</taxon>
        <taxon>Kitasatosporales</taxon>
        <taxon>Streptomycetaceae</taxon>
        <taxon>Streptomyces</taxon>
    </lineage>
</organism>